<keyword evidence="1" id="KW-1133">Transmembrane helix</keyword>
<organism evidence="2 3">
    <name type="scientific">Corynebacterium phocae</name>
    <dbReference type="NCBI Taxonomy" id="161895"/>
    <lineage>
        <taxon>Bacteria</taxon>
        <taxon>Bacillati</taxon>
        <taxon>Actinomycetota</taxon>
        <taxon>Actinomycetes</taxon>
        <taxon>Mycobacteriales</taxon>
        <taxon>Corynebacteriaceae</taxon>
        <taxon>Corynebacterium</taxon>
    </lineage>
</organism>
<feature type="transmembrane region" description="Helical" evidence="1">
    <location>
        <begin position="32"/>
        <end position="55"/>
    </location>
</feature>
<keyword evidence="3" id="KW-1185">Reference proteome</keyword>
<proteinExistence type="predicted"/>
<sequence>MKIGRLLIVTVLSVGIILTILGMVPSEWLSSILGFGPLLCTTGAIAGVLYSLFVAQKRRK</sequence>
<keyword evidence="1" id="KW-0472">Membrane</keyword>
<dbReference type="AlphaFoldDB" id="A0A1L7D0K7"/>
<feature type="transmembrane region" description="Helical" evidence="1">
    <location>
        <begin position="7"/>
        <end position="26"/>
    </location>
</feature>
<evidence type="ECO:0000256" key="1">
    <source>
        <dbReference type="SAM" id="Phobius"/>
    </source>
</evidence>
<dbReference type="KEGG" id="cpho:CPHO_00685"/>
<evidence type="ECO:0000313" key="3">
    <source>
        <dbReference type="Proteomes" id="UP000185491"/>
    </source>
</evidence>
<keyword evidence="1" id="KW-0812">Transmembrane</keyword>
<accession>A0A1L7D0K7</accession>
<protein>
    <submittedName>
        <fullName evidence="2">Uncharacterized protein</fullName>
    </submittedName>
</protein>
<gene>
    <name evidence="2" type="ORF">CPHO_00685</name>
</gene>
<evidence type="ECO:0000313" key="2">
    <source>
        <dbReference type="EMBL" id="APT91686.1"/>
    </source>
</evidence>
<dbReference type="EMBL" id="CP009249">
    <property type="protein sequence ID" value="APT91686.1"/>
    <property type="molecule type" value="Genomic_DNA"/>
</dbReference>
<name>A0A1L7D0K7_9CORY</name>
<reference evidence="2 3" key="1">
    <citation type="submission" date="2014-08" db="EMBL/GenBank/DDBJ databases">
        <title>Complete genome sequence of Corynebacterium phocae M408/89/1(T)(=DSM 44612(T)), isolated from the common seal (Phoca vitulina).</title>
        <authorList>
            <person name="Ruckert C."/>
            <person name="Albersmeier A."/>
            <person name="Winkler A."/>
            <person name="Kalinowski J."/>
        </authorList>
    </citation>
    <scope>NUCLEOTIDE SEQUENCE [LARGE SCALE GENOMIC DNA]</scope>
    <source>
        <strain evidence="2 3">M408/89/1</strain>
    </source>
</reference>
<dbReference type="Proteomes" id="UP000185491">
    <property type="component" value="Chromosome"/>
</dbReference>